<keyword evidence="5 8" id="KW-0812">Transmembrane</keyword>
<keyword evidence="7 8" id="KW-0472">Membrane</keyword>
<keyword evidence="2" id="KW-1003">Cell membrane</keyword>
<evidence type="ECO:0000256" key="8">
    <source>
        <dbReference type="SAM" id="Phobius"/>
    </source>
</evidence>
<proteinExistence type="predicted"/>
<feature type="transmembrane region" description="Helical" evidence="8">
    <location>
        <begin position="153"/>
        <end position="178"/>
    </location>
</feature>
<keyword evidence="10" id="KW-1185">Reference proteome</keyword>
<protein>
    <recommendedName>
        <fullName evidence="11">Dolichyl-phosphate-mannose-protein mannosyltransferase</fullName>
    </recommendedName>
</protein>
<dbReference type="OrthoDB" id="1413114at2"/>
<feature type="transmembrane region" description="Helical" evidence="8">
    <location>
        <begin position="314"/>
        <end position="333"/>
    </location>
</feature>
<sequence length="430" mass="50445">MLNQFKIITFIFILIFLFTIYFSISNSYISSDAPYYLSVARDISKGYIPYKDIYLSYTPLMMYMNAPIYYIFEKFNYKNFLIFQYFIIFLTQLIFFKISRNKSRNSVTLSLFLTVLFGLAILSSDGNYINLEVYSLLSVMIAIYFYLNSQILFTGFFLALSFLFKQYGILNFIPFIFLIYNSENEIVKRLVLLGFGAVLPVLFFLIYFVVIKNLSLNSLLAQLSGVEYIKYSVNKFPGFFNWILGAKVFLLLVIPVLILVRKKVFERKNIPWLIGIIVSLLPTFLNSFQHYFINALPYIFMLIMINWKKDFEKALKPLIFGGLLFSLMLIIRVSKYSEVYVKQISTAEKVKQLVPEGNTIFLNGGIRYLYSLNDYNNPFRKRIGYSYIHFLSAEDFEAVKFLSDSLINTSCTERIELGERKYYLKLLTRN</sequence>
<keyword evidence="3" id="KW-0328">Glycosyltransferase</keyword>
<comment type="caution">
    <text evidence="9">The sequence shown here is derived from an EMBL/GenBank/DDBJ whole genome shotgun (WGS) entry which is preliminary data.</text>
</comment>
<name>A0A2T6AFK5_9FLAO</name>
<gene>
    <name evidence="9" type="ORF">C8P64_3030</name>
</gene>
<organism evidence="9 10">
    <name type="scientific">Christiangramia gaetbulicola</name>
    <dbReference type="NCBI Taxonomy" id="703340"/>
    <lineage>
        <taxon>Bacteria</taxon>
        <taxon>Pseudomonadati</taxon>
        <taxon>Bacteroidota</taxon>
        <taxon>Flavobacteriia</taxon>
        <taxon>Flavobacteriales</taxon>
        <taxon>Flavobacteriaceae</taxon>
        <taxon>Christiangramia</taxon>
    </lineage>
</organism>
<dbReference type="GO" id="GO:0016763">
    <property type="term" value="F:pentosyltransferase activity"/>
    <property type="evidence" value="ECO:0007669"/>
    <property type="project" value="TreeGrafter"/>
</dbReference>
<dbReference type="EMBL" id="QBKQ01000003">
    <property type="protein sequence ID" value="PTX42600.1"/>
    <property type="molecule type" value="Genomic_DNA"/>
</dbReference>
<evidence type="ECO:0000256" key="2">
    <source>
        <dbReference type="ARBA" id="ARBA00022475"/>
    </source>
</evidence>
<feature type="transmembrane region" description="Helical" evidence="8">
    <location>
        <begin position="105"/>
        <end position="122"/>
    </location>
</feature>
<dbReference type="GO" id="GO:0005886">
    <property type="term" value="C:plasma membrane"/>
    <property type="evidence" value="ECO:0007669"/>
    <property type="project" value="UniProtKB-SubCell"/>
</dbReference>
<dbReference type="InterPro" id="IPR050297">
    <property type="entry name" value="LipidA_mod_glycosyltrf_83"/>
</dbReference>
<keyword evidence="4" id="KW-0808">Transferase</keyword>
<evidence type="ECO:0000256" key="1">
    <source>
        <dbReference type="ARBA" id="ARBA00004651"/>
    </source>
</evidence>
<feature type="transmembrane region" description="Helical" evidence="8">
    <location>
        <begin position="190"/>
        <end position="210"/>
    </location>
</feature>
<feature type="transmembrane region" description="Helical" evidence="8">
    <location>
        <begin position="7"/>
        <end position="29"/>
    </location>
</feature>
<keyword evidence="6 8" id="KW-1133">Transmembrane helix</keyword>
<dbReference type="RefSeq" id="WP_108172879.1">
    <property type="nucleotide sequence ID" value="NZ_QBKQ01000003.1"/>
</dbReference>
<feature type="transmembrane region" description="Helical" evidence="8">
    <location>
        <begin position="54"/>
        <end position="72"/>
    </location>
</feature>
<feature type="transmembrane region" description="Helical" evidence="8">
    <location>
        <begin position="269"/>
        <end position="285"/>
    </location>
</feature>
<dbReference type="PANTHER" id="PTHR33908:SF11">
    <property type="entry name" value="MEMBRANE PROTEIN"/>
    <property type="match status" value="1"/>
</dbReference>
<dbReference type="GO" id="GO:0009103">
    <property type="term" value="P:lipopolysaccharide biosynthetic process"/>
    <property type="evidence" value="ECO:0007669"/>
    <property type="project" value="UniProtKB-ARBA"/>
</dbReference>
<evidence type="ECO:0000313" key="10">
    <source>
        <dbReference type="Proteomes" id="UP000244174"/>
    </source>
</evidence>
<evidence type="ECO:0000313" key="9">
    <source>
        <dbReference type="EMBL" id="PTX42600.1"/>
    </source>
</evidence>
<accession>A0A2T6AFK5</accession>
<dbReference type="PANTHER" id="PTHR33908">
    <property type="entry name" value="MANNOSYLTRANSFERASE YKCB-RELATED"/>
    <property type="match status" value="1"/>
</dbReference>
<evidence type="ECO:0000256" key="4">
    <source>
        <dbReference type="ARBA" id="ARBA00022679"/>
    </source>
</evidence>
<evidence type="ECO:0008006" key="11">
    <source>
        <dbReference type="Google" id="ProtNLM"/>
    </source>
</evidence>
<dbReference type="Proteomes" id="UP000244174">
    <property type="component" value="Unassembled WGS sequence"/>
</dbReference>
<feature type="transmembrane region" description="Helical" evidence="8">
    <location>
        <begin position="79"/>
        <end position="99"/>
    </location>
</feature>
<dbReference type="AlphaFoldDB" id="A0A2T6AFK5"/>
<feature type="transmembrane region" description="Helical" evidence="8">
    <location>
        <begin position="129"/>
        <end position="147"/>
    </location>
</feature>
<reference evidence="9 10" key="1">
    <citation type="submission" date="2018-04" db="EMBL/GenBank/DDBJ databases">
        <title>Genomic Encyclopedia of Archaeal and Bacterial Type Strains, Phase II (KMG-II): from individual species to whole genera.</title>
        <authorList>
            <person name="Goeker M."/>
        </authorList>
    </citation>
    <scope>NUCLEOTIDE SEQUENCE [LARGE SCALE GENOMIC DNA]</scope>
    <source>
        <strain evidence="9 10">DSM 23082</strain>
    </source>
</reference>
<evidence type="ECO:0000256" key="5">
    <source>
        <dbReference type="ARBA" id="ARBA00022692"/>
    </source>
</evidence>
<comment type="subcellular location">
    <subcellularLocation>
        <location evidence="1">Cell membrane</location>
        <topology evidence="1">Multi-pass membrane protein</topology>
    </subcellularLocation>
</comment>
<evidence type="ECO:0000256" key="7">
    <source>
        <dbReference type="ARBA" id="ARBA00023136"/>
    </source>
</evidence>
<evidence type="ECO:0000256" key="3">
    <source>
        <dbReference type="ARBA" id="ARBA00022676"/>
    </source>
</evidence>
<evidence type="ECO:0000256" key="6">
    <source>
        <dbReference type="ARBA" id="ARBA00022989"/>
    </source>
</evidence>
<feature type="transmembrane region" description="Helical" evidence="8">
    <location>
        <begin position="239"/>
        <end position="260"/>
    </location>
</feature>